<sequence>MREGITCLVLEALYNIHIPPSSNFPGPTLWKSSKIVHQASTLQDNLHIRLAKLFDKHGPVVRISSTGLVFNLPQRDGWLAKGTDKWFQYDKTDVLEPFSLGLPNLSGWESGIRRNQDGAL</sequence>
<dbReference type="GeneID" id="70251424"/>
<dbReference type="Proteomes" id="UP001201262">
    <property type="component" value="Unassembled WGS sequence"/>
</dbReference>
<dbReference type="AlphaFoldDB" id="A0AAD4KHQ6"/>
<comment type="caution">
    <text evidence="1">The sequence shown here is derived from an EMBL/GenBank/DDBJ whole genome shotgun (WGS) entry which is preliminary data.</text>
</comment>
<keyword evidence="2" id="KW-1185">Reference proteome</keyword>
<organism evidence="1 2">
    <name type="scientific">Talaromyces proteolyticus</name>
    <dbReference type="NCBI Taxonomy" id="1131652"/>
    <lineage>
        <taxon>Eukaryota</taxon>
        <taxon>Fungi</taxon>
        <taxon>Dikarya</taxon>
        <taxon>Ascomycota</taxon>
        <taxon>Pezizomycotina</taxon>
        <taxon>Eurotiomycetes</taxon>
        <taxon>Eurotiomycetidae</taxon>
        <taxon>Eurotiales</taxon>
        <taxon>Trichocomaceae</taxon>
        <taxon>Talaromyces</taxon>
        <taxon>Talaromyces sect. Bacilispori</taxon>
    </lineage>
</organism>
<proteinExistence type="predicted"/>
<accession>A0AAD4KHQ6</accession>
<dbReference type="RefSeq" id="XP_046066845.1">
    <property type="nucleotide sequence ID" value="XM_046221137.1"/>
</dbReference>
<evidence type="ECO:0000313" key="1">
    <source>
        <dbReference type="EMBL" id="KAH8690649.1"/>
    </source>
</evidence>
<reference evidence="1" key="1">
    <citation type="submission" date="2021-12" db="EMBL/GenBank/DDBJ databases">
        <title>Convergent genome expansion in fungi linked to evolution of root-endophyte symbiosis.</title>
        <authorList>
            <consortium name="DOE Joint Genome Institute"/>
            <person name="Ke Y.-H."/>
            <person name="Bonito G."/>
            <person name="Liao H.-L."/>
            <person name="Looney B."/>
            <person name="Rojas-Flechas A."/>
            <person name="Nash J."/>
            <person name="Hameed K."/>
            <person name="Schadt C."/>
            <person name="Martin F."/>
            <person name="Crous P.W."/>
            <person name="Miettinen O."/>
            <person name="Magnuson J.K."/>
            <person name="Labbe J."/>
            <person name="Jacobson D."/>
            <person name="Doktycz M.J."/>
            <person name="Veneault-Fourrey C."/>
            <person name="Kuo A."/>
            <person name="Mondo S."/>
            <person name="Calhoun S."/>
            <person name="Riley R."/>
            <person name="Ohm R."/>
            <person name="LaButti K."/>
            <person name="Andreopoulos B."/>
            <person name="Pangilinan J."/>
            <person name="Nolan M."/>
            <person name="Tritt A."/>
            <person name="Clum A."/>
            <person name="Lipzen A."/>
            <person name="Daum C."/>
            <person name="Barry K."/>
            <person name="Grigoriev I.V."/>
            <person name="Vilgalys R."/>
        </authorList>
    </citation>
    <scope>NUCLEOTIDE SEQUENCE</scope>
    <source>
        <strain evidence="1">PMI_201</strain>
    </source>
</reference>
<protein>
    <submittedName>
        <fullName evidence="1">Uncharacterized protein</fullName>
    </submittedName>
</protein>
<name>A0AAD4KHQ6_9EURO</name>
<evidence type="ECO:0000313" key="2">
    <source>
        <dbReference type="Proteomes" id="UP001201262"/>
    </source>
</evidence>
<dbReference type="EMBL" id="JAJTJA010000013">
    <property type="protein sequence ID" value="KAH8690649.1"/>
    <property type="molecule type" value="Genomic_DNA"/>
</dbReference>
<gene>
    <name evidence="1" type="ORF">BGW36DRAFT_432442</name>
</gene>